<dbReference type="InterPro" id="IPR027417">
    <property type="entry name" value="P-loop_NTPase"/>
</dbReference>
<dbReference type="EMBL" id="CP045226">
    <property type="protein sequence ID" value="QFS48050.1"/>
    <property type="molecule type" value="Genomic_DNA"/>
</dbReference>
<dbReference type="InterPro" id="IPR003593">
    <property type="entry name" value="AAA+_ATPase"/>
</dbReference>
<dbReference type="AlphaFoldDB" id="A0A5P8W5X6"/>
<evidence type="ECO:0000313" key="2">
    <source>
        <dbReference type="EMBL" id="QFS48050.1"/>
    </source>
</evidence>
<feature type="domain" description="AAA+ ATPase" evidence="1">
    <location>
        <begin position="52"/>
        <end position="202"/>
    </location>
</feature>
<keyword evidence="3" id="KW-1185">Reference proteome</keyword>
<dbReference type="SUPFAM" id="SSF52540">
    <property type="entry name" value="P-loop containing nucleoside triphosphate hydrolases"/>
    <property type="match status" value="1"/>
</dbReference>
<dbReference type="KEGG" id="nsh:GXM_05542"/>
<sequence>MTNAMSLAKQFGVIQELTPEIQAEIERLSRQPYLELDQVKHCHAWMYELVISRMTGLLLGESRCGKTVTCKAFANLYNKLRQTKGQRMKPVVYIQVGKNCGSRDFFMKILKALNKPSNGTISDLRERTLDSLAIHQVEMLIIDEANHLKFETFSDVRHIYDDDELKISVLLVGTTSRLLAIVKRDEQVVNRFLEQFELDRLEDTQFKQMIQIWERDVLRLPEESKLASGDNLKLLKQATKKLIGRLDMILRKAAIRSLLRGQKKVDKDVLREVIAASKL</sequence>
<dbReference type="RefSeq" id="WP_152590038.1">
    <property type="nucleotide sequence ID" value="NZ_CP045226.1"/>
</dbReference>
<dbReference type="Gene3D" id="3.40.50.300">
    <property type="entry name" value="P-loop containing nucleotide triphosphate hydrolases"/>
    <property type="match status" value="1"/>
</dbReference>
<dbReference type="Pfam" id="PF05621">
    <property type="entry name" value="TniB"/>
    <property type="match status" value="1"/>
</dbReference>
<proteinExistence type="predicted"/>
<gene>
    <name evidence="2" type="ORF">GXM_05542</name>
</gene>
<dbReference type="InterPro" id="IPR052026">
    <property type="entry name" value="ExeA_AAA_ATPase_DNA-bind"/>
</dbReference>
<dbReference type="PANTHER" id="PTHR35894:SF1">
    <property type="entry name" value="PHOSPHORIBULOKINASE _ URIDINE KINASE FAMILY"/>
    <property type="match status" value="1"/>
</dbReference>
<dbReference type="SMART" id="SM00382">
    <property type="entry name" value="AAA"/>
    <property type="match status" value="1"/>
</dbReference>
<evidence type="ECO:0000259" key="1">
    <source>
        <dbReference type="SMART" id="SM00382"/>
    </source>
</evidence>
<protein>
    <submittedName>
        <fullName evidence="2">Transposase</fullName>
    </submittedName>
</protein>
<name>A0A5P8W5X6_9NOSO</name>
<evidence type="ECO:0000313" key="3">
    <source>
        <dbReference type="Proteomes" id="UP000326678"/>
    </source>
</evidence>
<reference evidence="2 3" key="1">
    <citation type="submission" date="2019-10" db="EMBL/GenBank/DDBJ databases">
        <title>Genomic and transcriptomic insights into the perfect genentic adaptation of a filamentous nitrogen-fixing cyanobacterium to rice fields.</title>
        <authorList>
            <person name="Chen Z."/>
        </authorList>
    </citation>
    <scope>NUCLEOTIDE SEQUENCE [LARGE SCALE GENOMIC DNA]</scope>
    <source>
        <strain evidence="2">CCNUC1</strain>
    </source>
</reference>
<dbReference type="InterPro" id="IPR008868">
    <property type="entry name" value="TniB"/>
</dbReference>
<dbReference type="PANTHER" id="PTHR35894">
    <property type="entry name" value="GENERAL SECRETION PATHWAY PROTEIN A-RELATED"/>
    <property type="match status" value="1"/>
</dbReference>
<dbReference type="Proteomes" id="UP000326678">
    <property type="component" value="Chromosome Gxm1"/>
</dbReference>
<accession>A0A5P8W5X6</accession>
<organism evidence="2 3">
    <name type="scientific">Nostoc sphaeroides CCNUC1</name>
    <dbReference type="NCBI Taxonomy" id="2653204"/>
    <lineage>
        <taxon>Bacteria</taxon>
        <taxon>Bacillati</taxon>
        <taxon>Cyanobacteriota</taxon>
        <taxon>Cyanophyceae</taxon>
        <taxon>Nostocales</taxon>
        <taxon>Nostocaceae</taxon>
        <taxon>Nostoc</taxon>
    </lineage>
</organism>